<sequence length="162" mass="17485">MLKKDGKLFGKISIIDIAVILIVVLLAAGVLIKFSGNQNVPVSSGEKLECVVQVKNVRDYTVEALKKGGPVFDKTTKEYIGTITGVTTEPGETTLLLNDGSYRNVETEGRYNAYVTIAFDGKESDGGYYTATNKQMAAGSSLGMNAKYSQCDGTIYEVRHAQ</sequence>
<proteinExistence type="predicted"/>
<dbReference type="EMBL" id="JADCKB010000002">
    <property type="protein sequence ID" value="MBE5039199.1"/>
    <property type="molecule type" value="Genomic_DNA"/>
</dbReference>
<keyword evidence="3" id="KW-1185">Reference proteome</keyword>
<comment type="caution">
    <text evidence="2">The sequence shown here is derived from an EMBL/GenBank/DDBJ whole genome shotgun (WGS) entry which is preliminary data.</text>
</comment>
<dbReference type="RefSeq" id="WP_226391762.1">
    <property type="nucleotide sequence ID" value="NZ_JADCKB010000002.1"/>
</dbReference>
<dbReference type="Pfam" id="PF14221">
    <property type="entry name" value="DUF4330"/>
    <property type="match status" value="1"/>
</dbReference>
<name>A0A9D5M441_9FIRM</name>
<organism evidence="2 3">
    <name type="scientific">Ructibacterium gallinarum</name>
    <dbReference type="NCBI Taxonomy" id="2779355"/>
    <lineage>
        <taxon>Bacteria</taxon>
        <taxon>Bacillati</taxon>
        <taxon>Bacillota</taxon>
        <taxon>Clostridia</taxon>
        <taxon>Eubacteriales</taxon>
        <taxon>Oscillospiraceae</taxon>
        <taxon>Ructibacterium</taxon>
    </lineage>
</organism>
<dbReference type="InterPro" id="IPR025480">
    <property type="entry name" value="DUF4330"/>
</dbReference>
<evidence type="ECO:0000313" key="2">
    <source>
        <dbReference type="EMBL" id="MBE5039199.1"/>
    </source>
</evidence>
<keyword evidence="1" id="KW-0472">Membrane</keyword>
<keyword evidence="1" id="KW-0812">Transmembrane</keyword>
<gene>
    <name evidence="2" type="ORF">INF28_01780</name>
</gene>
<protein>
    <submittedName>
        <fullName evidence="2">DUF4330 domain-containing protein</fullName>
    </submittedName>
</protein>
<evidence type="ECO:0000313" key="3">
    <source>
        <dbReference type="Proteomes" id="UP000806542"/>
    </source>
</evidence>
<evidence type="ECO:0000256" key="1">
    <source>
        <dbReference type="SAM" id="Phobius"/>
    </source>
</evidence>
<feature type="transmembrane region" description="Helical" evidence="1">
    <location>
        <begin position="12"/>
        <end position="32"/>
    </location>
</feature>
<dbReference type="AlphaFoldDB" id="A0A9D5M441"/>
<reference evidence="2" key="1">
    <citation type="submission" date="2020-10" db="EMBL/GenBank/DDBJ databases">
        <title>ChiBAC.</title>
        <authorList>
            <person name="Zenner C."/>
            <person name="Hitch T.C.A."/>
            <person name="Clavel T."/>
        </authorList>
    </citation>
    <scope>NUCLEOTIDE SEQUENCE</scope>
    <source>
        <strain evidence="2">DSM 107454</strain>
    </source>
</reference>
<keyword evidence="1" id="KW-1133">Transmembrane helix</keyword>
<accession>A0A9D5M441</accession>
<dbReference type="Proteomes" id="UP000806542">
    <property type="component" value="Unassembled WGS sequence"/>
</dbReference>